<organism evidence="1">
    <name type="scientific">marine sediment metagenome</name>
    <dbReference type="NCBI Taxonomy" id="412755"/>
    <lineage>
        <taxon>unclassified sequences</taxon>
        <taxon>metagenomes</taxon>
        <taxon>ecological metagenomes</taxon>
    </lineage>
</organism>
<accession>X1IHX3</accession>
<gene>
    <name evidence="1" type="ORF">S03H2_52789</name>
</gene>
<dbReference type="AlphaFoldDB" id="X1IHX3"/>
<feature type="non-terminal residue" evidence="1">
    <location>
        <position position="218"/>
    </location>
</feature>
<sequence length="218" mass="24879">MVAISLSAEAEDANNLYCFFEDDIYDVGSIIPVDIYVFKNGELADPQDVYINIDQFDETQRNLSVSRVGVGRYQGVIIVQLSDIGSGTVRFAATAFFDPGYATDRRHFYTIYETAFTCAVFFPDPNDQVVRPGQDVEFDMKISFREEAVDPDEGSFTLWVWAKLDSGEEWYQNLSYKRVDVGRYSSIIHVPENWTTSIEIEYLIDALYTVDNRTWGLG</sequence>
<dbReference type="EMBL" id="BARU01033563">
    <property type="protein sequence ID" value="GAH68855.1"/>
    <property type="molecule type" value="Genomic_DNA"/>
</dbReference>
<protein>
    <submittedName>
        <fullName evidence="1">Uncharacterized protein</fullName>
    </submittedName>
</protein>
<name>X1IHX3_9ZZZZ</name>
<reference evidence="1" key="1">
    <citation type="journal article" date="2014" name="Front. Microbiol.">
        <title>High frequency of phylogenetically diverse reductive dehalogenase-homologous genes in deep subseafloor sedimentary metagenomes.</title>
        <authorList>
            <person name="Kawai M."/>
            <person name="Futagami T."/>
            <person name="Toyoda A."/>
            <person name="Takaki Y."/>
            <person name="Nishi S."/>
            <person name="Hori S."/>
            <person name="Arai W."/>
            <person name="Tsubouchi T."/>
            <person name="Morono Y."/>
            <person name="Uchiyama I."/>
            <person name="Ito T."/>
            <person name="Fujiyama A."/>
            <person name="Inagaki F."/>
            <person name="Takami H."/>
        </authorList>
    </citation>
    <scope>NUCLEOTIDE SEQUENCE</scope>
    <source>
        <strain evidence="1">Expedition CK06-06</strain>
    </source>
</reference>
<evidence type="ECO:0000313" key="1">
    <source>
        <dbReference type="EMBL" id="GAH68855.1"/>
    </source>
</evidence>
<proteinExistence type="predicted"/>
<comment type="caution">
    <text evidence="1">The sequence shown here is derived from an EMBL/GenBank/DDBJ whole genome shotgun (WGS) entry which is preliminary data.</text>
</comment>